<keyword evidence="3" id="KW-1185">Reference proteome</keyword>
<dbReference type="Proteomes" id="UP000648187">
    <property type="component" value="Unassembled WGS sequence"/>
</dbReference>
<feature type="region of interest" description="Disordered" evidence="1">
    <location>
        <begin position="345"/>
        <end position="372"/>
    </location>
</feature>
<feature type="region of interest" description="Disordered" evidence="1">
    <location>
        <begin position="577"/>
        <end position="605"/>
    </location>
</feature>
<gene>
    <name evidence="2" type="ORF">HW555_011564</name>
</gene>
<evidence type="ECO:0000313" key="2">
    <source>
        <dbReference type="EMBL" id="KAF9408901.1"/>
    </source>
</evidence>
<name>A0A835G7G9_SPOEX</name>
<accession>A0A835G7G9</accession>
<dbReference type="AlphaFoldDB" id="A0A835G7G9"/>
<protein>
    <submittedName>
        <fullName evidence="2">Uncharacterized protein</fullName>
    </submittedName>
</protein>
<organism evidence="2 3">
    <name type="scientific">Spodoptera exigua</name>
    <name type="common">Beet armyworm</name>
    <name type="synonym">Noctua fulgens</name>
    <dbReference type="NCBI Taxonomy" id="7107"/>
    <lineage>
        <taxon>Eukaryota</taxon>
        <taxon>Metazoa</taxon>
        <taxon>Ecdysozoa</taxon>
        <taxon>Arthropoda</taxon>
        <taxon>Hexapoda</taxon>
        <taxon>Insecta</taxon>
        <taxon>Pterygota</taxon>
        <taxon>Neoptera</taxon>
        <taxon>Endopterygota</taxon>
        <taxon>Lepidoptera</taxon>
        <taxon>Glossata</taxon>
        <taxon>Ditrysia</taxon>
        <taxon>Noctuoidea</taxon>
        <taxon>Noctuidae</taxon>
        <taxon>Amphipyrinae</taxon>
        <taxon>Spodoptera</taxon>
    </lineage>
</organism>
<evidence type="ECO:0000256" key="1">
    <source>
        <dbReference type="SAM" id="MobiDB-lite"/>
    </source>
</evidence>
<comment type="caution">
    <text evidence="2">The sequence shown here is derived from an EMBL/GenBank/DDBJ whole genome shotgun (WGS) entry which is preliminary data.</text>
</comment>
<feature type="compositionally biased region" description="Basic and acidic residues" evidence="1">
    <location>
        <begin position="267"/>
        <end position="299"/>
    </location>
</feature>
<evidence type="ECO:0000313" key="3">
    <source>
        <dbReference type="Proteomes" id="UP000648187"/>
    </source>
</evidence>
<reference evidence="2" key="1">
    <citation type="submission" date="2020-08" db="EMBL/GenBank/DDBJ databases">
        <title>Spodoptera exigua strain:BAW_Kor-Di-RS1 Genome sequencing and assembly.</title>
        <authorList>
            <person name="Kim J."/>
            <person name="Nam H.Y."/>
            <person name="Kwon M."/>
            <person name="Choi J.H."/>
            <person name="Cho S.R."/>
            <person name="Kim G.-H."/>
        </authorList>
    </citation>
    <scope>NUCLEOTIDE SEQUENCE</scope>
    <source>
        <strain evidence="2">BAW_Kor-Di-RS1</strain>
        <tissue evidence="2">Whole-body</tissue>
    </source>
</reference>
<sequence>MFSITMTIKALLVKYFPSIFHLSGDAKLDISCCHNPRNLSVVNLYDDDVRGGILDLSEEGFRFEIENCVALNVDRGAKGPDVLGGEEIVVILDDKNQYTSMPESGRQFLRSVPSSVEVREETHTSGCHQLYHRRSGDRTVYAQRIIPFERSENNQIERQSQTTVDPVLSSVRGKILDDYREYLDTLNSDEQKEEIVELIEKQVDIPIEDITDEQHDSKMVHQETLTKQSDSKAVKNKEIITEPKKSVALEEANVRNIPIKVVTSDGDATKTKYRKKEENISSDDHHKEENEPAAERNESTPETPGRAGDSKIIDISDGSGETLIIDGMDDAQLDKLVEIISMERKNTKKEQSTERKQYRDDTTSRNLTKLDGPNVRNVTTVMEVNIKRIPQSTTTMLPYFQMIDDLNEGYMVVFLIELMRIMAYKDKDDLFEVLVHTEQIVLQLYQAGKLIWLGQPVLDITKKLAKFVTEAETKVIQRCALELKRKLSGPTQRGYTVCLALIENFLKPYRRLSNTELRQQLLDSINLELRARIPEADREGNVLKFLGISEEMQQRPSVESDSGTVSFSRKIQNKLRQKLQKLKSKPKHTSNKRKKTITQPDYSNKNIFRRRFSNEPIASIQRRFKIVTRTLPYRSTASSYTENLISRPTKEFTTKLNKANNQKN</sequence>
<feature type="compositionally biased region" description="Basic residues" evidence="1">
    <location>
        <begin position="577"/>
        <end position="596"/>
    </location>
</feature>
<dbReference type="EMBL" id="JACKWZ010000354">
    <property type="protein sequence ID" value="KAF9408901.1"/>
    <property type="molecule type" value="Genomic_DNA"/>
</dbReference>
<feature type="region of interest" description="Disordered" evidence="1">
    <location>
        <begin position="267"/>
        <end position="314"/>
    </location>
</feature>
<feature type="compositionally biased region" description="Basic and acidic residues" evidence="1">
    <location>
        <begin position="345"/>
        <end position="363"/>
    </location>
</feature>
<proteinExistence type="predicted"/>